<protein>
    <submittedName>
        <fullName evidence="1">DUF2024 family protein</fullName>
    </submittedName>
</protein>
<proteinExistence type="predicted"/>
<evidence type="ECO:0000313" key="2">
    <source>
        <dbReference type="Proteomes" id="UP001356308"/>
    </source>
</evidence>
<reference evidence="1 2" key="1">
    <citation type="submission" date="2024-01" db="EMBL/GenBank/DDBJ databases">
        <title>Maribacter spp. originated from different algae showed divergent polysaccharides utilization ability.</title>
        <authorList>
            <person name="Wang H."/>
            <person name="Wu Y."/>
        </authorList>
    </citation>
    <scope>NUCLEOTIDE SEQUENCE [LARGE SCALE GENOMIC DNA]</scope>
    <source>
        <strain evidence="1 2">PR1</strain>
    </source>
</reference>
<dbReference type="Gene3D" id="3.10.510.10">
    <property type="entry name" value="NE1680-like"/>
    <property type="match status" value="1"/>
</dbReference>
<evidence type="ECO:0000313" key="1">
    <source>
        <dbReference type="EMBL" id="MEE1977852.1"/>
    </source>
</evidence>
<keyword evidence="2" id="KW-1185">Reference proteome</keyword>
<accession>A0ABU7IXY0</accession>
<dbReference type="SUPFAM" id="SSF160766">
    <property type="entry name" value="NE1680-like"/>
    <property type="match status" value="1"/>
</dbReference>
<name>A0ABU7IXY0_9FLAO</name>
<dbReference type="InterPro" id="IPR018592">
    <property type="entry name" value="DUF2024"/>
</dbReference>
<dbReference type="InterPro" id="IPR023122">
    <property type="entry name" value="NE1680-like_sf"/>
</dbReference>
<sequence length="70" mass="8259">MHFDILVPSDLKDERTVFGFEKEYLKTKSVENHELSTKECQFCHIERASDEMMEAIQINGYVIIEMENCD</sequence>
<gene>
    <name evidence="1" type="ORF">V1I91_17365</name>
</gene>
<dbReference type="Proteomes" id="UP001356308">
    <property type="component" value="Unassembled WGS sequence"/>
</dbReference>
<dbReference type="Pfam" id="PF09630">
    <property type="entry name" value="DUF2024"/>
    <property type="match status" value="1"/>
</dbReference>
<dbReference type="EMBL" id="JAZDDG010000008">
    <property type="protein sequence ID" value="MEE1977852.1"/>
    <property type="molecule type" value="Genomic_DNA"/>
</dbReference>
<comment type="caution">
    <text evidence="1">The sequence shown here is derived from an EMBL/GenBank/DDBJ whole genome shotgun (WGS) entry which is preliminary data.</text>
</comment>
<dbReference type="RefSeq" id="WP_272652533.1">
    <property type="nucleotide sequence ID" value="NZ_JAZDDG010000008.1"/>
</dbReference>
<organism evidence="1 2">
    <name type="scientific">Maribacter cobaltidurans</name>
    <dbReference type="NCBI Taxonomy" id="1178778"/>
    <lineage>
        <taxon>Bacteria</taxon>
        <taxon>Pseudomonadati</taxon>
        <taxon>Bacteroidota</taxon>
        <taxon>Flavobacteriia</taxon>
        <taxon>Flavobacteriales</taxon>
        <taxon>Flavobacteriaceae</taxon>
        <taxon>Maribacter</taxon>
    </lineage>
</organism>